<evidence type="ECO:0000256" key="2">
    <source>
        <dbReference type="ARBA" id="ARBA00006177"/>
    </source>
</evidence>
<evidence type="ECO:0000256" key="12">
    <source>
        <dbReference type="PROSITE-ProRule" id="PRU00309"/>
    </source>
</evidence>
<evidence type="ECO:0000256" key="1">
    <source>
        <dbReference type="ARBA" id="ARBA00004642"/>
    </source>
</evidence>
<evidence type="ECO:0000256" key="5">
    <source>
        <dbReference type="ARBA" id="ARBA00022833"/>
    </source>
</evidence>
<dbReference type="GO" id="GO:0005654">
    <property type="term" value="C:nucleoplasm"/>
    <property type="evidence" value="ECO:0007669"/>
    <property type="project" value="UniProtKB-SubCell"/>
</dbReference>
<keyword evidence="5" id="KW-0862">Zinc</keyword>
<evidence type="ECO:0000256" key="11">
    <source>
        <dbReference type="ARBA" id="ARBA00023306"/>
    </source>
</evidence>
<keyword evidence="7" id="KW-0175">Coiled coil</keyword>
<evidence type="ECO:0000256" key="8">
    <source>
        <dbReference type="ARBA" id="ARBA00023125"/>
    </source>
</evidence>
<reference evidence="17" key="1">
    <citation type="submission" date="2012-12" db="EMBL/GenBank/DDBJ databases">
        <authorList>
            <person name="Hellsten U."/>
            <person name="Grimwood J."/>
            <person name="Chapman J.A."/>
            <person name="Shapiro H."/>
            <person name="Aerts A."/>
            <person name="Otillar R.P."/>
            <person name="Terry A.Y."/>
            <person name="Boore J.L."/>
            <person name="Simakov O."/>
            <person name="Marletaz F."/>
            <person name="Cho S.-J."/>
            <person name="Edsinger-Gonzales E."/>
            <person name="Havlak P."/>
            <person name="Kuo D.-H."/>
            <person name="Larsson T."/>
            <person name="Lv J."/>
            <person name="Arendt D."/>
            <person name="Savage R."/>
            <person name="Osoegawa K."/>
            <person name="de Jong P."/>
            <person name="Lindberg D.R."/>
            <person name="Seaver E.C."/>
            <person name="Weisblat D.A."/>
            <person name="Putnam N.H."/>
            <person name="Grigoriev I.V."/>
            <person name="Rokhsar D.S."/>
        </authorList>
    </citation>
    <scope>NUCLEOTIDE SEQUENCE</scope>
    <source>
        <strain evidence="17">I ESC-2004</strain>
    </source>
</reference>
<protein>
    <recommendedName>
        <fullName evidence="14">THAP-type domain-containing protein</fullName>
    </recommendedName>
</protein>
<dbReference type="GO" id="GO:0043565">
    <property type="term" value="F:sequence-specific DNA binding"/>
    <property type="evidence" value="ECO:0007669"/>
    <property type="project" value="InterPro"/>
</dbReference>
<keyword evidence="11" id="KW-0131">Cell cycle</keyword>
<keyword evidence="9" id="KW-0804">Transcription</keyword>
<dbReference type="SMART" id="SM00980">
    <property type="entry name" value="THAP"/>
    <property type="match status" value="1"/>
</dbReference>
<accession>R7U466</accession>
<dbReference type="PANTHER" id="PTHR46600:SF1">
    <property type="entry name" value="THAP DOMAIN-CONTAINING PROTEIN 1"/>
    <property type="match status" value="1"/>
</dbReference>
<keyword evidence="4 12" id="KW-0863">Zinc-finger</keyword>
<dbReference type="OrthoDB" id="6146165at2759"/>
<dbReference type="PANTHER" id="PTHR46600">
    <property type="entry name" value="THAP DOMAIN-CONTAINING"/>
    <property type="match status" value="1"/>
</dbReference>
<dbReference type="InterPro" id="IPR006612">
    <property type="entry name" value="THAP_Znf"/>
</dbReference>
<comment type="subcellular location">
    <subcellularLocation>
        <location evidence="1">Nucleus</location>
        <location evidence="1">Nucleoplasm</location>
    </subcellularLocation>
</comment>
<evidence type="ECO:0000259" key="14">
    <source>
        <dbReference type="PROSITE" id="PS50950"/>
    </source>
</evidence>
<evidence type="ECO:0000313" key="17">
    <source>
        <dbReference type="Proteomes" id="UP000014760"/>
    </source>
</evidence>
<evidence type="ECO:0000313" key="15">
    <source>
        <dbReference type="EMBL" id="ELU00901.1"/>
    </source>
</evidence>
<dbReference type="EMBL" id="KB305593">
    <property type="protein sequence ID" value="ELU00901.1"/>
    <property type="molecule type" value="Genomic_DNA"/>
</dbReference>
<evidence type="ECO:0000256" key="9">
    <source>
        <dbReference type="ARBA" id="ARBA00023163"/>
    </source>
</evidence>
<keyword evidence="8 12" id="KW-0238">DNA-binding</keyword>
<dbReference type="AlphaFoldDB" id="R7U466"/>
<keyword evidence="17" id="KW-1185">Reference proteome</keyword>
<proteinExistence type="inferred from homology"/>
<evidence type="ECO:0000256" key="6">
    <source>
        <dbReference type="ARBA" id="ARBA00023015"/>
    </source>
</evidence>
<evidence type="ECO:0000256" key="3">
    <source>
        <dbReference type="ARBA" id="ARBA00022723"/>
    </source>
</evidence>
<reference evidence="15 17" key="2">
    <citation type="journal article" date="2013" name="Nature">
        <title>Insights into bilaterian evolution from three spiralian genomes.</title>
        <authorList>
            <person name="Simakov O."/>
            <person name="Marletaz F."/>
            <person name="Cho S.J."/>
            <person name="Edsinger-Gonzales E."/>
            <person name="Havlak P."/>
            <person name="Hellsten U."/>
            <person name="Kuo D.H."/>
            <person name="Larsson T."/>
            <person name="Lv J."/>
            <person name="Arendt D."/>
            <person name="Savage R."/>
            <person name="Osoegawa K."/>
            <person name="de Jong P."/>
            <person name="Grimwood J."/>
            <person name="Chapman J.A."/>
            <person name="Shapiro H."/>
            <person name="Aerts A."/>
            <person name="Otillar R.P."/>
            <person name="Terry A.Y."/>
            <person name="Boore J.L."/>
            <person name="Grigoriev I.V."/>
            <person name="Lindberg D.R."/>
            <person name="Seaver E.C."/>
            <person name="Weisblat D.A."/>
            <person name="Putnam N.H."/>
            <person name="Rokhsar D.S."/>
        </authorList>
    </citation>
    <scope>NUCLEOTIDE SEQUENCE</scope>
    <source>
        <strain evidence="15 17">I ESC-2004</strain>
    </source>
</reference>
<reference evidence="16" key="3">
    <citation type="submission" date="2015-06" db="UniProtKB">
        <authorList>
            <consortium name="EnsemblMetazoa"/>
        </authorList>
    </citation>
    <scope>IDENTIFICATION</scope>
</reference>
<keyword evidence="3" id="KW-0479">Metal-binding</keyword>
<dbReference type="GO" id="GO:0008270">
    <property type="term" value="F:zinc ion binding"/>
    <property type="evidence" value="ECO:0007669"/>
    <property type="project" value="UniProtKB-KW"/>
</dbReference>
<gene>
    <name evidence="15" type="ORF">CAPTEDRAFT_225783</name>
</gene>
<feature type="compositionally biased region" description="Low complexity" evidence="13">
    <location>
        <begin position="278"/>
        <end position="293"/>
    </location>
</feature>
<evidence type="ECO:0000256" key="13">
    <source>
        <dbReference type="SAM" id="MobiDB-lite"/>
    </source>
</evidence>
<keyword evidence="10" id="KW-0539">Nucleus</keyword>
<dbReference type="HOGENOM" id="CLU_736178_0_0_1"/>
<feature type="region of interest" description="Disordered" evidence="13">
    <location>
        <begin position="264"/>
        <end position="295"/>
    </location>
</feature>
<dbReference type="Pfam" id="PF05485">
    <property type="entry name" value="THAP"/>
    <property type="match status" value="1"/>
</dbReference>
<evidence type="ECO:0000256" key="4">
    <source>
        <dbReference type="ARBA" id="ARBA00022771"/>
    </source>
</evidence>
<dbReference type="EnsemblMetazoa" id="CapteT225783">
    <property type="protein sequence ID" value="CapteP225783"/>
    <property type="gene ID" value="CapteG225783"/>
</dbReference>
<dbReference type="Proteomes" id="UP000014760">
    <property type="component" value="Unassembled WGS sequence"/>
</dbReference>
<sequence>MVKRCCAYGCRNSTSDKEKKVSFHMFPVDSERRKRWTDAVGRILADGSPWAPLANSVLCGNHFVQGRPSKDADNVDYIPTQFDFSVPVSKRGVKMHRGQLAQLRDGTLFDSIPGTAPRTVNKDNKAKTIASIHQPQASQPQASQPQMFPLPNPRNVAHDFTNGMIPDVGLHSIQLQNFALQNQFMNLGQLSGQPSAFPSLMTVQPPNIMNPMITLPNMSPLMNPIVIQPDAQQGTSQALFSAPWPAPIPQTAPVAPPASLLTTLHQPFAQPPPPPVTPDASSPAPSDASPSTSKKAELAKKIKAKYFKIKRLRIPGPRASVLPEYKEPIYELSVEGDEELHKIKLARSSQSISYNKSYRDPEIQNLFHASDRLEKRRSFLQAAFDVLDIPA</sequence>
<dbReference type="PROSITE" id="PS50950">
    <property type="entry name" value="ZF_THAP"/>
    <property type="match status" value="1"/>
</dbReference>
<comment type="similarity">
    <text evidence="2">Belongs to the THAP1 family.</text>
</comment>
<dbReference type="EMBL" id="AMQN01025891">
    <property type="status" value="NOT_ANNOTATED_CDS"/>
    <property type="molecule type" value="Genomic_DNA"/>
</dbReference>
<name>R7U466_CAPTE</name>
<keyword evidence="6" id="KW-0805">Transcription regulation</keyword>
<evidence type="ECO:0000313" key="16">
    <source>
        <dbReference type="EnsemblMetazoa" id="CapteP225783"/>
    </source>
</evidence>
<evidence type="ECO:0000256" key="10">
    <source>
        <dbReference type="ARBA" id="ARBA00023242"/>
    </source>
</evidence>
<feature type="domain" description="THAP-type" evidence="14">
    <location>
        <begin position="1"/>
        <end position="82"/>
    </location>
</feature>
<evidence type="ECO:0000256" key="7">
    <source>
        <dbReference type="ARBA" id="ARBA00023054"/>
    </source>
</evidence>
<dbReference type="SUPFAM" id="SSF57716">
    <property type="entry name" value="Glucocorticoid receptor-like (DNA-binding domain)"/>
    <property type="match status" value="1"/>
</dbReference>
<organism evidence="15">
    <name type="scientific">Capitella teleta</name>
    <name type="common">Polychaete worm</name>
    <dbReference type="NCBI Taxonomy" id="283909"/>
    <lineage>
        <taxon>Eukaryota</taxon>
        <taxon>Metazoa</taxon>
        <taxon>Spiralia</taxon>
        <taxon>Lophotrochozoa</taxon>
        <taxon>Annelida</taxon>
        <taxon>Polychaeta</taxon>
        <taxon>Sedentaria</taxon>
        <taxon>Scolecida</taxon>
        <taxon>Capitellidae</taxon>
        <taxon>Capitella</taxon>
    </lineage>
</organism>
<dbReference type="InterPro" id="IPR026516">
    <property type="entry name" value="THAP1/10"/>
</dbReference>